<reference evidence="1" key="1">
    <citation type="journal article" date="2021" name="Proc. Natl. Acad. Sci. U.S.A.">
        <title>A Catalog of Tens of Thousands of Viruses from Human Metagenomes Reveals Hidden Associations with Chronic Diseases.</title>
        <authorList>
            <person name="Tisza M.J."/>
            <person name="Buck C.B."/>
        </authorList>
    </citation>
    <scope>NUCLEOTIDE SEQUENCE</scope>
    <source>
        <strain evidence="1">Ct0Wl9</strain>
    </source>
</reference>
<sequence>MKSQLGGLRRKFMSNHLITTEYEGRDISLQKEENIIHWVTFF</sequence>
<protein>
    <submittedName>
        <fullName evidence="1">Uncharacterized protein</fullName>
    </submittedName>
</protein>
<organism evidence="1">
    <name type="scientific">Siphoviridae sp. ct0Wl9</name>
    <dbReference type="NCBI Taxonomy" id="2827763"/>
    <lineage>
        <taxon>Viruses</taxon>
        <taxon>Duplodnaviria</taxon>
        <taxon>Heunggongvirae</taxon>
        <taxon>Uroviricota</taxon>
        <taxon>Caudoviricetes</taxon>
    </lineage>
</organism>
<evidence type="ECO:0000313" key="1">
    <source>
        <dbReference type="EMBL" id="DAF59670.1"/>
    </source>
</evidence>
<dbReference type="EMBL" id="BK032775">
    <property type="protein sequence ID" value="DAF59670.1"/>
    <property type="molecule type" value="Genomic_DNA"/>
</dbReference>
<accession>A0A8S5T8V5</accession>
<proteinExistence type="predicted"/>
<name>A0A8S5T8V5_9CAUD</name>